<proteinExistence type="predicted"/>
<feature type="region of interest" description="Disordered" evidence="1">
    <location>
        <begin position="211"/>
        <end position="388"/>
    </location>
</feature>
<evidence type="ECO:0000313" key="3">
    <source>
        <dbReference type="EnsemblProtists" id="EKX54314"/>
    </source>
</evidence>
<evidence type="ECO:0000256" key="1">
    <source>
        <dbReference type="SAM" id="MobiDB-lite"/>
    </source>
</evidence>
<reference evidence="2 4" key="1">
    <citation type="journal article" date="2012" name="Nature">
        <title>Algal genomes reveal evolutionary mosaicism and the fate of nucleomorphs.</title>
        <authorList>
            <consortium name="DOE Joint Genome Institute"/>
            <person name="Curtis B.A."/>
            <person name="Tanifuji G."/>
            <person name="Burki F."/>
            <person name="Gruber A."/>
            <person name="Irimia M."/>
            <person name="Maruyama S."/>
            <person name="Arias M.C."/>
            <person name="Ball S.G."/>
            <person name="Gile G.H."/>
            <person name="Hirakawa Y."/>
            <person name="Hopkins J.F."/>
            <person name="Kuo A."/>
            <person name="Rensing S.A."/>
            <person name="Schmutz J."/>
            <person name="Symeonidi A."/>
            <person name="Elias M."/>
            <person name="Eveleigh R.J."/>
            <person name="Herman E.K."/>
            <person name="Klute M.J."/>
            <person name="Nakayama T."/>
            <person name="Obornik M."/>
            <person name="Reyes-Prieto A."/>
            <person name="Armbrust E.V."/>
            <person name="Aves S.J."/>
            <person name="Beiko R.G."/>
            <person name="Coutinho P."/>
            <person name="Dacks J.B."/>
            <person name="Durnford D.G."/>
            <person name="Fast N.M."/>
            <person name="Green B.R."/>
            <person name="Grisdale C.J."/>
            <person name="Hempel F."/>
            <person name="Henrissat B."/>
            <person name="Hoppner M.P."/>
            <person name="Ishida K."/>
            <person name="Kim E."/>
            <person name="Koreny L."/>
            <person name="Kroth P.G."/>
            <person name="Liu Y."/>
            <person name="Malik S.B."/>
            <person name="Maier U.G."/>
            <person name="McRose D."/>
            <person name="Mock T."/>
            <person name="Neilson J.A."/>
            <person name="Onodera N.T."/>
            <person name="Poole A.M."/>
            <person name="Pritham E.J."/>
            <person name="Richards T.A."/>
            <person name="Rocap G."/>
            <person name="Roy S.W."/>
            <person name="Sarai C."/>
            <person name="Schaack S."/>
            <person name="Shirato S."/>
            <person name="Slamovits C.H."/>
            <person name="Spencer D.F."/>
            <person name="Suzuki S."/>
            <person name="Worden A.Z."/>
            <person name="Zauner S."/>
            <person name="Barry K."/>
            <person name="Bell C."/>
            <person name="Bharti A.K."/>
            <person name="Crow J.A."/>
            <person name="Grimwood J."/>
            <person name="Kramer R."/>
            <person name="Lindquist E."/>
            <person name="Lucas S."/>
            <person name="Salamov A."/>
            <person name="McFadden G.I."/>
            <person name="Lane C.E."/>
            <person name="Keeling P.J."/>
            <person name="Gray M.W."/>
            <person name="Grigoriev I.V."/>
            <person name="Archibald J.M."/>
        </authorList>
    </citation>
    <scope>NUCLEOTIDE SEQUENCE</scope>
    <source>
        <strain evidence="2 4">CCMP2712</strain>
    </source>
</reference>
<dbReference type="KEGG" id="gtt:GUITHDRAFT_132066"/>
<gene>
    <name evidence="2" type="ORF">GUITHDRAFT_132066</name>
</gene>
<dbReference type="AlphaFoldDB" id="L1K197"/>
<reference evidence="4" key="2">
    <citation type="submission" date="2012-11" db="EMBL/GenBank/DDBJ databases">
        <authorList>
            <person name="Kuo A."/>
            <person name="Curtis B.A."/>
            <person name="Tanifuji G."/>
            <person name="Burki F."/>
            <person name="Gruber A."/>
            <person name="Irimia M."/>
            <person name="Maruyama S."/>
            <person name="Arias M.C."/>
            <person name="Ball S.G."/>
            <person name="Gile G.H."/>
            <person name="Hirakawa Y."/>
            <person name="Hopkins J.F."/>
            <person name="Rensing S.A."/>
            <person name="Schmutz J."/>
            <person name="Symeonidi A."/>
            <person name="Elias M."/>
            <person name="Eveleigh R.J."/>
            <person name="Herman E.K."/>
            <person name="Klute M.J."/>
            <person name="Nakayama T."/>
            <person name="Obornik M."/>
            <person name="Reyes-Prieto A."/>
            <person name="Armbrust E.V."/>
            <person name="Aves S.J."/>
            <person name="Beiko R.G."/>
            <person name="Coutinho P."/>
            <person name="Dacks J.B."/>
            <person name="Durnford D.G."/>
            <person name="Fast N.M."/>
            <person name="Green B.R."/>
            <person name="Grisdale C."/>
            <person name="Hempe F."/>
            <person name="Henrissat B."/>
            <person name="Hoppner M.P."/>
            <person name="Ishida K.-I."/>
            <person name="Kim E."/>
            <person name="Koreny L."/>
            <person name="Kroth P.G."/>
            <person name="Liu Y."/>
            <person name="Malik S.-B."/>
            <person name="Maier U.G."/>
            <person name="McRose D."/>
            <person name="Mock T."/>
            <person name="Neilson J.A."/>
            <person name="Onodera N.T."/>
            <person name="Poole A.M."/>
            <person name="Pritham E.J."/>
            <person name="Richards T.A."/>
            <person name="Rocap G."/>
            <person name="Roy S.W."/>
            <person name="Sarai C."/>
            <person name="Schaack S."/>
            <person name="Shirato S."/>
            <person name="Slamovits C.H."/>
            <person name="Spencer D.F."/>
            <person name="Suzuki S."/>
            <person name="Worden A.Z."/>
            <person name="Zauner S."/>
            <person name="Barry K."/>
            <person name="Bell C."/>
            <person name="Bharti A.K."/>
            <person name="Crow J.A."/>
            <person name="Grimwood J."/>
            <person name="Kramer R."/>
            <person name="Lindquist E."/>
            <person name="Lucas S."/>
            <person name="Salamov A."/>
            <person name="McFadden G.I."/>
            <person name="Lane C.E."/>
            <person name="Keeling P.J."/>
            <person name="Gray M.W."/>
            <person name="Grigoriev I.V."/>
            <person name="Archibald J.M."/>
        </authorList>
    </citation>
    <scope>NUCLEOTIDE SEQUENCE</scope>
    <source>
        <strain evidence="4">CCMP2712</strain>
    </source>
</reference>
<reference evidence="3" key="3">
    <citation type="submission" date="2016-03" db="UniProtKB">
        <authorList>
            <consortium name="EnsemblProtists"/>
        </authorList>
    </citation>
    <scope>IDENTIFICATION</scope>
</reference>
<name>L1K197_GUITC</name>
<protein>
    <submittedName>
        <fullName evidence="2 3">Uncharacterized protein</fullName>
    </submittedName>
</protein>
<accession>L1K197</accession>
<evidence type="ECO:0000313" key="2">
    <source>
        <dbReference type="EMBL" id="EKX54314.1"/>
    </source>
</evidence>
<feature type="compositionally biased region" description="Acidic residues" evidence="1">
    <location>
        <begin position="310"/>
        <end position="320"/>
    </location>
</feature>
<dbReference type="RefSeq" id="XP_005841294.1">
    <property type="nucleotide sequence ID" value="XM_005841237.1"/>
</dbReference>
<dbReference type="PaxDb" id="55529-EKX54314"/>
<dbReference type="EMBL" id="JH992967">
    <property type="protein sequence ID" value="EKX54314.1"/>
    <property type="molecule type" value="Genomic_DNA"/>
</dbReference>
<feature type="compositionally biased region" description="Basic and acidic residues" evidence="1">
    <location>
        <begin position="337"/>
        <end position="346"/>
    </location>
</feature>
<sequence>MSGDEGEMRLAMAAGAWLLLMAASEDHAMERRGKAGLTRSHVLRLRGGMESSKLQKDSCFRLLGEQDQESDFHSSEENPDDPYTIKKILEGPPCGLDEIEQGLIEDIKNDPFNVCFLASYAQILLKHRNKPEEAAKYAAKARLLDPYHWWVQVHAPDYLDGYEHVVESVKEQLIAEGYDMERYKSFLARQQEEVILQEKIAAGLNSGDGFTIPPLHQTNDDEIVNEDTADRDTSSSSLEEYSLDDSVGSSTGSTSSSSSKSSSTEVKTKQEPIHNLIVESSSDVYTTNSSLDPEEQRYMDEIVSAPSFSQDEEMDDEDQGSEFPQGYKSDDEDEEHELFRESPVPKEEEEEGEEEEEEDLRQGSQMQAEDIKHLIRGDDMLKEESEEL</sequence>
<feature type="compositionally biased region" description="Acidic residues" evidence="1">
    <location>
        <begin position="347"/>
        <end position="359"/>
    </location>
</feature>
<dbReference type="GeneID" id="17311369"/>
<evidence type="ECO:0000313" key="4">
    <source>
        <dbReference type="Proteomes" id="UP000011087"/>
    </source>
</evidence>
<organism evidence="2">
    <name type="scientific">Guillardia theta (strain CCMP2712)</name>
    <name type="common">Cryptophyte</name>
    <dbReference type="NCBI Taxonomy" id="905079"/>
    <lineage>
        <taxon>Eukaryota</taxon>
        <taxon>Cryptophyceae</taxon>
        <taxon>Pyrenomonadales</taxon>
        <taxon>Geminigeraceae</taxon>
        <taxon>Guillardia</taxon>
    </lineage>
</organism>
<keyword evidence="4" id="KW-1185">Reference proteome</keyword>
<feature type="compositionally biased region" description="Basic and acidic residues" evidence="1">
    <location>
        <begin position="369"/>
        <end position="388"/>
    </location>
</feature>
<dbReference type="Proteomes" id="UP000011087">
    <property type="component" value="Unassembled WGS sequence"/>
</dbReference>
<feature type="compositionally biased region" description="Polar residues" evidence="1">
    <location>
        <begin position="278"/>
        <end position="291"/>
    </location>
</feature>
<dbReference type="HOGENOM" id="CLU_712606_0_0_1"/>
<dbReference type="EnsemblProtists" id="EKX54314">
    <property type="protein sequence ID" value="EKX54314"/>
    <property type="gene ID" value="GUITHDRAFT_132066"/>
</dbReference>
<feature type="compositionally biased region" description="Low complexity" evidence="1">
    <location>
        <begin position="234"/>
        <end position="265"/>
    </location>
</feature>